<dbReference type="RefSeq" id="WP_169044278.1">
    <property type="nucleotide sequence ID" value="NZ_JABBYB010000005.1"/>
</dbReference>
<dbReference type="Proteomes" id="UP000549590">
    <property type="component" value="Unassembled WGS sequence"/>
</dbReference>
<protein>
    <submittedName>
        <fullName evidence="2">Uncharacterized protein</fullName>
    </submittedName>
</protein>
<dbReference type="EMBL" id="JABBYB010000005">
    <property type="protein sequence ID" value="NMP02856.1"/>
    <property type="molecule type" value="Genomic_DNA"/>
</dbReference>
<reference evidence="2 3" key="1">
    <citation type="submission" date="2020-04" db="EMBL/GenBank/DDBJ databases">
        <title>Genome sequencing and assembly of Pseudoalteromonas arctica.</title>
        <authorList>
            <person name="Cook G.M."/>
        </authorList>
    </citation>
    <scope>NUCLEOTIDE SEQUENCE [LARGE SCALE GENOMIC DNA]</scope>
    <source>
        <strain evidence="2 3">NEC-BIFX-2020_001</strain>
    </source>
</reference>
<keyword evidence="1" id="KW-1133">Transmembrane helix</keyword>
<evidence type="ECO:0000313" key="3">
    <source>
        <dbReference type="Proteomes" id="UP000549590"/>
    </source>
</evidence>
<dbReference type="AlphaFoldDB" id="A0AAP7CLU3"/>
<feature type="transmembrane region" description="Helical" evidence="1">
    <location>
        <begin position="12"/>
        <end position="36"/>
    </location>
</feature>
<sequence length="203" mass="23341">MKDNKNIRFIDLTTKNLGVISTITFFIYTIFCYFWTVIYFNNWGVFAFDYLSNTDIYNFTIVSSGLPFSLTLILLTLSIIKATKDIFHLLEEKDRTKGIVYSDKHTGYEKETNMLFVNALTIVILLLVSYAAYGYHLKSISSKIELAKYKIIIKNREDNMCGHIISNVGDNIVIWDYSSDKVVALNKSAVESYSEMRLSPPPF</sequence>
<organism evidence="2 3">
    <name type="scientific">Pseudoalteromonas arctica</name>
    <dbReference type="NCBI Taxonomy" id="394751"/>
    <lineage>
        <taxon>Bacteria</taxon>
        <taxon>Pseudomonadati</taxon>
        <taxon>Pseudomonadota</taxon>
        <taxon>Gammaproteobacteria</taxon>
        <taxon>Alteromonadales</taxon>
        <taxon>Pseudoalteromonadaceae</taxon>
        <taxon>Pseudoalteromonas</taxon>
    </lineage>
</organism>
<gene>
    <name evidence="2" type="ORF">HHE94_09015</name>
</gene>
<keyword evidence="1" id="KW-0472">Membrane</keyword>
<feature type="transmembrane region" description="Helical" evidence="1">
    <location>
        <begin position="114"/>
        <end position="133"/>
    </location>
</feature>
<feature type="transmembrane region" description="Helical" evidence="1">
    <location>
        <begin position="56"/>
        <end position="80"/>
    </location>
</feature>
<accession>A0AAP7CLU3</accession>
<proteinExistence type="predicted"/>
<name>A0AAP7CLU3_9GAMM</name>
<keyword evidence="1" id="KW-0812">Transmembrane</keyword>
<evidence type="ECO:0000256" key="1">
    <source>
        <dbReference type="SAM" id="Phobius"/>
    </source>
</evidence>
<comment type="caution">
    <text evidence="2">The sequence shown here is derived from an EMBL/GenBank/DDBJ whole genome shotgun (WGS) entry which is preliminary data.</text>
</comment>
<evidence type="ECO:0000313" key="2">
    <source>
        <dbReference type="EMBL" id="NMP02856.1"/>
    </source>
</evidence>